<keyword evidence="2" id="KW-0328">Glycosyltransferase</keyword>
<dbReference type="PANTHER" id="PTHR43398:SF1">
    <property type="entry name" value="DOLICHOL-PHOSPHATE MANNOSYLTRANSFERASE SUBUNIT 1"/>
    <property type="match status" value="1"/>
</dbReference>
<dbReference type="Gene3D" id="3.90.550.10">
    <property type="entry name" value="Spore Coat Polysaccharide Biosynthesis Protein SpsA, Chain A"/>
    <property type="match status" value="1"/>
</dbReference>
<name>A0A6J6KC75_9ZZZZ</name>
<dbReference type="InterPro" id="IPR039528">
    <property type="entry name" value="DPM1-like"/>
</dbReference>
<dbReference type="CDD" id="cd06442">
    <property type="entry name" value="DPM1_like"/>
    <property type="match status" value="1"/>
</dbReference>
<dbReference type="InterPro" id="IPR001173">
    <property type="entry name" value="Glyco_trans_2-like"/>
</dbReference>
<feature type="domain" description="Glycosyltransferase 2-like" evidence="4">
    <location>
        <begin position="15"/>
        <end position="177"/>
    </location>
</feature>
<dbReference type="GO" id="GO:0009247">
    <property type="term" value="P:glycolipid biosynthetic process"/>
    <property type="evidence" value="ECO:0007669"/>
    <property type="project" value="TreeGrafter"/>
</dbReference>
<dbReference type="GO" id="GO:0016020">
    <property type="term" value="C:membrane"/>
    <property type="evidence" value="ECO:0007669"/>
    <property type="project" value="GOC"/>
</dbReference>
<evidence type="ECO:0000259" key="4">
    <source>
        <dbReference type="Pfam" id="PF00535"/>
    </source>
</evidence>
<evidence type="ECO:0000256" key="3">
    <source>
        <dbReference type="ARBA" id="ARBA00022679"/>
    </source>
</evidence>
<organism evidence="5">
    <name type="scientific">freshwater metagenome</name>
    <dbReference type="NCBI Taxonomy" id="449393"/>
    <lineage>
        <taxon>unclassified sequences</taxon>
        <taxon>metagenomes</taxon>
        <taxon>ecological metagenomes</taxon>
    </lineage>
</organism>
<evidence type="ECO:0000313" key="5">
    <source>
        <dbReference type="EMBL" id="CAB4646746.1"/>
    </source>
</evidence>
<dbReference type="Pfam" id="PF00535">
    <property type="entry name" value="Glycos_transf_2"/>
    <property type="match status" value="1"/>
</dbReference>
<dbReference type="EMBL" id="CAEZWH010000026">
    <property type="protein sequence ID" value="CAB4646746.1"/>
    <property type="molecule type" value="Genomic_DNA"/>
</dbReference>
<keyword evidence="3" id="KW-0808">Transferase</keyword>
<evidence type="ECO:0000256" key="1">
    <source>
        <dbReference type="ARBA" id="ARBA00006739"/>
    </source>
</evidence>
<dbReference type="GO" id="GO:0004582">
    <property type="term" value="F:dolichyl-phosphate beta-D-mannosyltransferase activity"/>
    <property type="evidence" value="ECO:0007669"/>
    <property type="project" value="InterPro"/>
</dbReference>
<dbReference type="InterPro" id="IPR029044">
    <property type="entry name" value="Nucleotide-diphossugar_trans"/>
</dbReference>
<dbReference type="AlphaFoldDB" id="A0A6J6KC75"/>
<reference evidence="5" key="1">
    <citation type="submission" date="2020-05" db="EMBL/GenBank/DDBJ databases">
        <authorList>
            <person name="Chiriac C."/>
            <person name="Salcher M."/>
            <person name="Ghai R."/>
            <person name="Kavagutti S V."/>
        </authorList>
    </citation>
    <scope>NUCLEOTIDE SEQUENCE</scope>
</reference>
<dbReference type="SUPFAM" id="SSF53448">
    <property type="entry name" value="Nucleotide-diphospho-sugar transferases"/>
    <property type="match status" value="1"/>
</dbReference>
<dbReference type="PANTHER" id="PTHR43398">
    <property type="entry name" value="DOLICHOL-PHOSPHATE MANNOSYLTRANSFERASE SUBUNIT 1"/>
    <property type="match status" value="1"/>
</dbReference>
<accession>A0A6J6KC75</accession>
<sequence>MDDTAVARGDRAVLVLPTFNEIENLNTFIRKVRASAPLMHILIVDDNSPDGTGALADSLATELGNMHVLHRSNERGLGSAYRTGFRHVLSASFDRVITMDADFSHDPAMIPQFLSALGNGSHIVVGSRYCVGGSIVNWPLHRKLLSKWGNAYTRRMLKIDISDCTTGYRGYTAQSLRAIETENVLGDGYVFLSTILKRASEERLQIKELPIRFLERELGTSKMSWKIIGESMMLVTLFGLRRNLRKFVRPARGK</sequence>
<comment type="similarity">
    <text evidence="1">Belongs to the glycosyltransferase 2 family.</text>
</comment>
<protein>
    <submittedName>
        <fullName evidence="5">Unannotated protein</fullName>
    </submittedName>
</protein>
<gene>
    <name evidence="5" type="ORF">UFOPK2195_00248</name>
</gene>
<dbReference type="FunFam" id="3.90.550.10:FF:000122">
    <property type="entry name" value="Dolichol-phosphate mannosyltransferase subunit 1"/>
    <property type="match status" value="1"/>
</dbReference>
<proteinExistence type="inferred from homology"/>
<evidence type="ECO:0000256" key="2">
    <source>
        <dbReference type="ARBA" id="ARBA00022676"/>
    </source>
</evidence>